<dbReference type="RefSeq" id="XP_055866101.1">
    <property type="nucleotide sequence ID" value="XM_056010126.1"/>
</dbReference>
<feature type="compositionally biased region" description="Polar residues" evidence="2">
    <location>
        <begin position="2322"/>
        <end position="2331"/>
    </location>
</feature>
<feature type="compositionally biased region" description="Basic residues" evidence="2">
    <location>
        <begin position="1556"/>
        <end position="1565"/>
    </location>
</feature>
<feature type="region of interest" description="Disordered" evidence="2">
    <location>
        <begin position="1271"/>
        <end position="1336"/>
    </location>
</feature>
<feature type="compositionally biased region" description="Polar residues" evidence="2">
    <location>
        <begin position="2577"/>
        <end position="2591"/>
    </location>
</feature>
<feature type="compositionally biased region" description="Polar residues" evidence="2">
    <location>
        <begin position="2067"/>
        <end position="2096"/>
    </location>
</feature>
<evidence type="ECO:0000313" key="6">
    <source>
        <dbReference type="RefSeq" id="XP_055866101.1"/>
    </source>
</evidence>
<feature type="region of interest" description="Disordered" evidence="2">
    <location>
        <begin position="1448"/>
        <end position="1506"/>
    </location>
</feature>
<dbReference type="PROSITE" id="PS50888">
    <property type="entry name" value="BHLH"/>
    <property type="match status" value="1"/>
</dbReference>
<feature type="compositionally biased region" description="Low complexity" evidence="2">
    <location>
        <begin position="2191"/>
        <end position="2224"/>
    </location>
</feature>
<feature type="compositionally biased region" description="Polar residues" evidence="2">
    <location>
        <begin position="1843"/>
        <end position="1854"/>
    </location>
</feature>
<dbReference type="RefSeq" id="XP_055866102.1">
    <property type="nucleotide sequence ID" value="XM_056010127.1"/>
</dbReference>
<feature type="compositionally biased region" description="Low complexity" evidence="2">
    <location>
        <begin position="2592"/>
        <end position="2626"/>
    </location>
</feature>
<feature type="compositionally biased region" description="Polar residues" evidence="2">
    <location>
        <begin position="224"/>
        <end position="233"/>
    </location>
</feature>
<feature type="domain" description="BHLH" evidence="3">
    <location>
        <begin position="18"/>
        <end position="72"/>
    </location>
</feature>
<feature type="region of interest" description="Disordered" evidence="2">
    <location>
        <begin position="1936"/>
        <end position="1964"/>
    </location>
</feature>
<feature type="region of interest" description="Disordered" evidence="2">
    <location>
        <begin position="123"/>
        <end position="143"/>
    </location>
</feature>
<feature type="region of interest" description="Disordered" evidence="2">
    <location>
        <begin position="1"/>
        <end position="30"/>
    </location>
</feature>
<feature type="region of interest" description="Disordered" evidence="2">
    <location>
        <begin position="940"/>
        <end position="964"/>
    </location>
</feature>
<feature type="compositionally biased region" description="Low complexity" evidence="2">
    <location>
        <begin position="1855"/>
        <end position="1870"/>
    </location>
</feature>
<feature type="compositionally biased region" description="Low complexity" evidence="2">
    <location>
        <begin position="1877"/>
        <end position="1896"/>
    </location>
</feature>
<evidence type="ECO:0000256" key="2">
    <source>
        <dbReference type="SAM" id="MobiDB-lite"/>
    </source>
</evidence>
<feature type="compositionally biased region" description="Low complexity" evidence="2">
    <location>
        <begin position="1911"/>
        <end position="1924"/>
    </location>
</feature>
<accession>A0A9W2YTW2</accession>
<feature type="compositionally biased region" description="Polar residues" evidence="2">
    <location>
        <begin position="2040"/>
        <end position="2051"/>
    </location>
</feature>
<dbReference type="InterPro" id="IPR011598">
    <property type="entry name" value="bHLH_dom"/>
</dbReference>
<dbReference type="RefSeq" id="XP_055866100.1">
    <property type="nucleotide sequence ID" value="XM_056010125.1"/>
</dbReference>
<feature type="compositionally biased region" description="Low complexity" evidence="2">
    <location>
        <begin position="234"/>
        <end position="250"/>
    </location>
</feature>
<feature type="region of interest" description="Disordered" evidence="2">
    <location>
        <begin position="1817"/>
        <end position="1924"/>
    </location>
</feature>
<feature type="compositionally biased region" description="Low complexity" evidence="2">
    <location>
        <begin position="2487"/>
        <end position="2576"/>
    </location>
</feature>
<feature type="compositionally biased region" description="Polar residues" evidence="2">
    <location>
        <begin position="2103"/>
        <end position="2135"/>
    </location>
</feature>
<feature type="region of interest" description="Disordered" evidence="2">
    <location>
        <begin position="1542"/>
        <end position="1588"/>
    </location>
</feature>
<keyword evidence="4" id="KW-1185">Reference proteome</keyword>
<dbReference type="GO" id="GO:0046983">
    <property type="term" value="F:protein dimerization activity"/>
    <property type="evidence" value="ECO:0007669"/>
    <property type="project" value="InterPro"/>
</dbReference>
<feature type="compositionally biased region" description="Pro residues" evidence="2">
    <location>
        <begin position="1989"/>
        <end position="1999"/>
    </location>
</feature>
<feature type="region of interest" description="Disordered" evidence="2">
    <location>
        <begin position="1979"/>
        <end position="2135"/>
    </location>
</feature>
<name>A0A9W2YTW2_BIOGL</name>
<dbReference type="Pfam" id="PF00010">
    <property type="entry name" value="HLH"/>
    <property type="match status" value="1"/>
</dbReference>
<dbReference type="InterPro" id="IPR036638">
    <property type="entry name" value="HLH_DNA-bd_sf"/>
</dbReference>
<feature type="compositionally biased region" description="Basic and acidic residues" evidence="2">
    <location>
        <begin position="1449"/>
        <end position="1468"/>
    </location>
</feature>
<feature type="compositionally biased region" description="Low complexity" evidence="2">
    <location>
        <begin position="2000"/>
        <end position="2013"/>
    </location>
</feature>
<proteinExistence type="predicted"/>
<evidence type="ECO:0000313" key="5">
    <source>
        <dbReference type="RefSeq" id="XP_055866100.1"/>
    </source>
</evidence>
<evidence type="ECO:0000259" key="3">
    <source>
        <dbReference type="PROSITE" id="PS50888"/>
    </source>
</evidence>
<protein>
    <submittedName>
        <fullName evidence="5 6">Serine-rich adhesin for platelets-like isoform X1</fullName>
    </submittedName>
</protein>
<evidence type="ECO:0000256" key="1">
    <source>
        <dbReference type="SAM" id="Coils"/>
    </source>
</evidence>
<dbReference type="GeneID" id="106070886"/>
<keyword evidence="1" id="KW-0175">Coiled coil</keyword>
<feature type="compositionally biased region" description="Polar residues" evidence="2">
    <location>
        <begin position="2357"/>
        <end position="2394"/>
    </location>
</feature>
<dbReference type="SUPFAM" id="SSF47459">
    <property type="entry name" value="HLH, helix-loop-helix DNA-binding domain"/>
    <property type="match status" value="1"/>
</dbReference>
<gene>
    <name evidence="5 6 7" type="primary">LOC106070886</name>
</gene>
<dbReference type="Proteomes" id="UP001165740">
    <property type="component" value="Chromosome 14"/>
</dbReference>
<feature type="region of interest" description="Disordered" evidence="2">
    <location>
        <begin position="2191"/>
        <end position="2236"/>
    </location>
</feature>
<evidence type="ECO:0000313" key="4">
    <source>
        <dbReference type="Proteomes" id="UP001165740"/>
    </source>
</evidence>
<feature type="compositionally biased region" description="Polar residues" evidence="2">
    <location>
        <begin position="129"/>
        <end position="138"/>
    </location>
</feature>
<feature type="compositionally biased region" description="Polar residues" evidence="2">
    <location>
        <begin position="2022"/>
        <end position="2031"/>
    </location>
</feature>
<dbReference type="OrthoDB" id="6120467at2759"/>
<feature type="region of interest" description="Disordered" evidence="2">
    <location>
        <begin position="224"/>
        <end position="252"/>
    </location>
</feature>
<organism evidence="4 6">
    <name type="scientific">Biomphalaria glabrata</name>
    <name type="common">Bloodfluke planorb</name>
    <name type="synonym">Freshwater snail</name>
    <dbReference type="NCBI Taxonomy" id="6526"/>
    <lineage>
        <taxon>Eukaryota</taxon>
        <taxon>Metazoa</taxon>
        <taxon>Spiralia</taxon>
        <taxon>Lophotrochozoa</taxon>
        <taxon>Mollusca</taxon>
        <taxon>Gastropoda</taxon>
        <taxon>Heterobranchia</taxon>
        <taxon>Euthyneura</taxon>
        <taxon>Panpulmonata</taxon>
        <taxon>Hygrophila</taxon>
        <taxon>Lymnaeoidea</taxon>
        <taxon>Planorbidae</taxon>
        <taxon>Biomphalaria</taxon>
    </lineage>
</organism>
<feature type="coiled-coil region" evidence="1">
    <location>
        <begin position="62"/>
        <end position="118"/>
    </location>
</feature>
<feature type="compositionally biased region" description="Polar residues" evidence="2">
    <location>
        <begin position="1821"/>
        <end position="1832"/>
    </location>
</feature>
<dbReference type="OMA" id="CTESSNE"/>
<feature type="region of interest" description="Disordered" evidence="2">
    <location>
        <begin position="2449"/>
        <end position="2469"/>
    </location>
</feature>
<evidence type="ECO:0000313" key="7">
    <source>
        <dbReference type="RefSeq" id="XP_055866102.1"/>
    </source>
</evidence>
<dbReference type="Gene3D" id="4.10.280.10">
    <property type="entry name" value="Helix-loop-helix DNA-binding domain"/>
    <property type="match status" value="1"/>
</dbReference>
<feature type="region of interest" description="Disordered" evidence="2">
    <location>
        <begin position="2305"/>
        <end position="2407"/>
    </location>
</feature>
<sequence>MSATKDTQEVPKKPSSEAKRIIQNDQEKQRKEKIKTCIGEIAKELPPSADHVDRKPSTLSIVSQAKDYIKSLKEKNQAYEKNFSVAEQEELKRLREIHAAQQEKIKQLEETVKAYAALDKVIKNKSTDETNPTPSSEGRQGRPKTIKLLEKERHEQIQPANTEFNTLDPSLPLVSSTYGHHGSGGGSNNSNNLPPTSIVLPAASSGISIMTVAPTILSVKSPSLGQTRNQQTNRSISTSSVAGSTASSRVNPTSSTLVSYMDLIGNDYGSGNARVDSGQSNLVYSTSSMSLTSPSILSTSSGNIISTADLMGLQQQQHQSTGNVNGSTAGATGLVGNLQTADYSLLHHQQQGIMNLHQDGSCSTSALQTLASVATSSHMAGLTMSNNQGVGATSSMMGLPVGVPSMSLGHLHQQQGSILTDTGAASTQACKQVYINGQVLTLSDQGLSCGPHGESDCQSNIQASSLCQQLPLAAGTNFQQHQHSGINTAGLLNQGSFSHAASINTNQMTANNPNQSVIYTINEQGQLVPLQSSFNQIQPATGTGLDFVSVSSAGGNILSGFQNTSAGSGALMQPSLQHQTQPNFLTQAPIVSLAGQGSNQQFTILQAGHGNHLSNQIIPSAPLFMAQQNQVLNLAGLSGLQMVNPFSNMMVNNMANTLNGATVKLVGNELKIVQPGDGSASQGPTHVMVDGSLIPISTNPQTIMPTATAPLSTLAQKQQQQLSLGGNSILQFDPNNPSAPPILISGPVTTFQMAPQLLGASALHSPALSTQHGILQMASAGTNVTMGSSTPFQLGGAGGLAVASSMVASTVTTNSVTACISSPSVSAATKGPKGLPPLAPALSQASPTIGSTVAINSGYQTMLTTGMPQQFILNGQKIVTSKMATSSLATQGSKSAQNRKRSPSASRVSPIAAVDITQHFTQQQLVASTASAMVAPMQTVKSSSGVDKSCKTKSSKVSRQQAQQQEEKAVNQLMKTDLLAQATATAGILMDSETGAGDYAVNSSGANESNLNISAGSNMNLSSSSAELQINLKHSPRDEEDDNVQLIIDENCMSGMSSTSPAHSSFSPNMSLGSALSVNTSSSVFTHDLGLGGSQHQSVHLHPSNGDLTTPLVSPNITSSTTMSKQHKQITSSPITGLPTIQQLSPLSFTPVTSSASISNPSTTSEMHIMGGSFRPEDVFARFAAENKLKLSPDKLSPYSTSGSGNLSANNVFDVASSLSLPISSTSISASSAIKSYVPIAPAPAKASAAAPFAQDSTQTLTFMEAMNQASLGSDKPAGKSKSRSRKTSTPILPPAPVPQIITIEPDVPTIQQNDGKKKAANKKRKTKAELRQEKEERERVAREEFAERKLREAEVFDKTCVTTVSKQVSSIDEDSLIPVLNENDAVKEQILHSVSESKLLNTDGSQISLMDMVDKIEIFNSAVSDAEDGFQLGGQSNLVDTVACNTLSKEDTGGDKPDSRSVKCDAAKKRKGDIQPIPMAPPGQKADNKRPKKPTKVEATKPMGNSDVLMFGLGNSGPPSVSSASSDIYAFVDEEDNGLSLSFLQQPPTPAAKSPTKKNRKSKSAKTAVPETPIKPDTKTVNSLPGAIGNNIIMTRSETKNSNKASNSRQPQQVSAVTSKSSSENSLATSTVIPAMAGAPPVPSPSTLIMPKSPPSFSALQSKSQVAMPAPLTVVTTSNSSPIAKPTMTSTFSPATSNSNSFMPKKVTQSSESSVHASLEESLMDFSVMDFQSSPKLSEAHDDHDNSIGLPAETIADFFNQHSPSKMMLNTSPTNLQNGVLSPSDVDLPALRTPATPMNHNHTDPVLMLDTQDNKEMVSLSPSNKQPQSRMHTPPPMDPKSPANSLPANMSIASSTPGPSLSLTQSSSSPLPPPVMSSTNMTSSSQSSCMNSSSNALHHLDPTSTASTRPESPMPSLSSSSLDALSEIIPLKPITSELESEENESCAQKQRRPTPVQTQPLSHVPLSSDIGMVMSSMPELQQKSQPQRPNPPHLPPQSSPHNLRPPSASTTPLPSPKLHTSPGSASSVHSMSPAAQHGHSCQKQQGSQMGANPHMERVAVPPLSHPPQQAQSLSQLFPDTSPCSANFASPPSGSSMKLKHMSPSSAQEQQNSNFMNSQKTNSFPQTSNQQQKNQYSVDKIIEHPNSNPAASSRLAESFNFTNMGSNVTTASSILPSGSMPLTSPNSNGFSFSLSPSSSQASSCSGNLNASNSSNNTNRGSLSSMQTSIPSSGGHMSHNASYLSPFFPPPTPMSIPASSSSSSSTHHSLAMHPLGNMEIQHTNTSRPSSGGSAATAYGMGPSSLMTYGNQPKLDIPPIVKSPTYNHSTPPTSSSGSNSNKGSNNVGSGGASYGSNSKQAMDSSTSSNRYPGSKSTPESIYQQQQKRPNTIQHPPSSHMDPMSHLSSSAHNNSFFPMAFPTAASASMPLRHLPDTRDMPSRSPYDYPTVPHHPAMGFPHPHSQIPSGYGAHASFTRDCARLETTSHHQTQQQQTQQPQQQPSQQQQQTQQQQNQQQQTQQQQNQQQSQQSPRKQSVPKKSSSSASVGGTTSSSSTNSSSSSNNSSNRNTNSGTTGSTINQGHSPASSTSSRAQPSQHHSNHQQTSASTSNNSSSSSSSHNRSSTSHNSQKRKSTSSSSSSSKKKNTASQHTGFPSDAMDASMSQNMFEFNYLNFPTLAQSMSPPAARPHQTDTPFLSGMFNAPPRPISNSGTKTADMAASHFPLSHTRAQNSFFQPGSFGMNFMTSNHSNAAAGISPHSMGVPPHMSFGLFGNETASATDNITSNKFLHSNPILPGGPHQSMDHSLQHGAHQTSLYHSRPHSAQSHVMAAFYPHSFDSRGHMGQPFNSSMGPPTFHTPGLPPINFSMHDAH</sequence>
<feature type="compositionally biased region" description="Low complexity" evidence="2">
    <location>
        <begin position="2332"/>
        <end position="2345"/>
    </location>
</feature>
<feature type="region of interest" description="Disordered" evidence="2">
    <location>
        <begin position="2481"/>
        <end position="2658"/>
    </location>
</feature>
<dbReference type="SMART" id="SM00353">
    <property type="entry name" value="HLH"/>
    <property type="match status" value="1"/>
</dbReference>
<feature type="region of interest" description="Disordered" evidence="2">
    <location>
        <begin position="888"/>
        <end position="908"/>
    </location>
</feature>
<feature type="region of interest" description="Disordered" evidence="2">
    <location>
        <begin position="1600"/>
        <end position="1626"/>
    </location>
</feature>
<reference evidence="5 6" key="1">
    <citation type="submission" date="2025-04" db="UniProtKB">
        <authorList>
            <consortium name="RefSeq"/>
        </authorList>
    </citation>
    <scope>IDENTIFICATION</scope>
</reference>